<dbReference type="EnsemblMetazoa" id="Aqu2.1.08736_001">
    <property type="protein sequence ID" value="Aqu2.1.08736_001"/>
    <property type="gene ID" value="Aqu2.1.08736"/>
</dbReference>
<reference evidence="1" key="1">
    <citation type="submission" date="2017-05" db="UniProtKB">
        <authorList>
            <consortium name="EnsemblMetazoa"/>
        </authorList>
    </citation>
    <scope>IDENTIFICATION</scope>
</reference>
<organism evidence="1">
    <name type="scientific">Amphimedon queenslandica</name>
    <name type="common">Sponge</name>
    <dbReference type="NCBI Taxonomy" id="400682"/>
    <lineage>
        <taxon>Eukaryota</taxon>
        <taxon>Metazoa</taxon>
        <taxon>Porifera</taxon>
        <taxon>Demospongiae</taxon>
        <taxon>Heteroscleromorpha</taxon>
        <taxon>Haplosclerida</taxon>
        <taxon>Niphatidae</taxon>
        <taxon>Amphimedon</taxon>
    </lineage>
</organism>
<dbReference type="AlphaFoldDB" id="A0A1X7T2Z4"/>
<proteinExistence type="predicted"/>
<sequence length="38" mass="4542">MMKLQEMRINNLQLSFVIYSSCDYCFFSSWSKLLDNVS</sequence>
<evidence type="ECO:0000313" key="1">
    <source>
        <dbReference type="EnsemblMetazoa" id="Aqu2.1.08736_001"/>
    </source>
</evidence>
<accession>A0A1X7T2Z4</accession>
<name>A0A1X7T2Z4_AMPQE</name>
<dbReference type="InParanoid" id="A0A1X7T2Z4"/>
<protein>
    <submittedName>
        <fullName evidence="1">Uncharacterized protein</fullName>
    </submittedName>
</protein>